<evidence type="ECO:0000256" key="2">
    <source>
        <dbReference type="ARBA" id="ARBA00022692"/>
    </source>
</evidence>
<keyword evidence="6" id="KW-0813">Transport</keyword>
<dbReference type="AlphaFoldDB" id="A0A285KX14"/>
<accession>A0A285KX14</accession>
<evidence type="ECO:0000256" key="1">
    <source>
        <dbReference type="ARBA" id="ARBA00004141"/>
    </source>
</evidence>
<feature type="transmembrane region" description="Helical" evidence="6">
    <location>
        <begin position="162"/>
        <end position="185"/>
    </location>
</feature>
<dbReference type="OrthoDB" id="670210at2"/>
<dbReference type="EMBL" id="OBEG01000001">
    <property type="protein sequence ID" value="SNY75896.1"/>
    <property type="molecule type" value="Genomic_DNA"/>
</dbReference>
<dbReference type="InterPro" id="IPR000412">
    <property type="entry name" value="ABC_2_transport"/>
</dbReference>
<feature type="transmembrane region" description="Helical" evidence="6">
    <location>
        <begin position="123"/>
        <end position="150"/>
    </location>
</feature>
<evidence type="ECO:0000256" key="4">
    <source>
        <dbReference type="ARBA" id="ARBA00023136"/>
    </source>
</evidence>
<protein>
    <recommendedName>
        <fullName evidence="6">Transport permease protein</fullName>
    </recommendedName>
</protein>
<keyword evidence="5" id="KW-0046">Antibiotic resistance</keyword>
<dbReference type="InterPro" id="IPR013525">
    <property type="entry name" value="ABC2_TM"/>
</dbReference>
<comment type="subcellular location">
    <subcellularLocation>
        <location evidence="6">Cell membrane</location>
        <topology evidence="6">Multi-pass membrane protein</topology>
    </subcellularLocation>
    <subcellularLocation>
        <location evidence="1">Membrane</location>
        <topology evidence="1">Multi-pass membrane protein</topology>
    </subcellularLocation>
</comment>
<keyword evidence="6" id="KW-1003">Cell membrane</keyword>
<reference evidence="8 9" key="1">
    <citation type="submission" date="2017-09" db="EMBL/GenBank/DDBJ databases">
        <authorList>
            <person name="Ehlers B."/>
            <person name="Leendertz F.H."/>
        </authorList>
    </citation>
    <scope>NUCLEOTIDE SEQUENCE [LARGE SCALE GENOMIC DNA]</scope>
    <source>
        <strain evidence="8 9">DSM 45537</strain>
    </source>
</reference>
<dbReference type="Proteomes" id="UP000219565">
    <property type="component" value="Unassembled WGS sequence"/>
</dbReference>
<feature type="transmembrane region" description="Helical" evidence="6">
    <location>
        <begin position="84"/>
        <end position="102"/>
    </location>
</feature>
<dbReference type="GO" id="GO:0140359">
    <property type="term" value="F:ABC-type transporter activity"/>
    <property type="evidence" value="ECO:0007669"/>
    <property type="project" value="InterPro"/>
</dbReference>
<dbReference type="PANTHER" id="PTHR43229">
    <property type="entry name" value="NODULATION PROTEIN J"/>
    <property type="match status" value="1"/>
</dbReference>
<comment type="similarity">
    <text evidence="6">Belongs to the ABC-2 integral membrane protein family.</text>
</comment>
<evidence type="ECO:0000256" key="5">
    <source>
        <dbReference type="ARBA" id="ARBA00023251"/>
    </source>
</evidence>
<dbReference type="GO" id="GO:0043190">
    <property type="term" value="C:ATP-binding cassette (ABC) transporter complex"/>
    <property type="evidence" value="ECO:0007669"/>
    <property type="project" value="InterPro"/>
</dbReference>
<evidence type="ECO:0000313" key="8">
    <source>
        <dbReference type="EMBL" id="SNY75896.1"/>
    </source>
</evidence>
<keyword evidence="4 6" id="KW-0472">Membrane</keyword>
<dbReference type="Pfam" id="PF01061">
    <property type="entry name" value="ABC2_membrane"/>
    <property type="match status" value="1"/>
</dbReference>
<evidence type="ECO:0000256" key="6">
    <source>
        <dbReference type="RuleBase" id="RU361157"/>
    </source>
</evidence>
<dbReference type="InterPro" id="IPR051784">
    <property type="entry name" value="Nod_factor_ABC_transporter"/>
</dbReference>
<proteinExistence type="inferred from homology"/>
<organism evidence="8 9">
    <name type="scientific">Nocardia amikacinitolerans</name>
    <dbReference type="NCBI Taxonomy" id="756689"/>
    <lineage>
        <taxon>Bacteria</taxon>
        <taxon>Bacillati</taxon>
        <taxon>Actinomycetota</taxon>
        <taxon>Actinomycetes</taxon>
        <taxon>Mycobacteriales</taxon>
        <taxon>Nocardiaceae</taxon>
        <taxon>Nocardia</taxon>
    </lineage>
</organism>
<evidence type="ECO:0000313" key="9">
    <source>
        <dbReference type="Proteomes" id="UP000219565"/>
    </source>
</evidence>
<feature type="transmembrane region" description="Helical" evidence="6">
    <location>
        <begin position="42"/>
        <end position="64"/>
    </location>
</feature>
<gene>
    <name evidence="8" type="ORF">SAMN04244553_0605</name>
</gene>
<feature type="domain" description="ABC transmembrane type-2" evidence="7">
    <location>
        <begin position="44"/>
        <end position="279"/>
    </location>
</feature>
<dbReference type="GO" id="GO:0046677">
    <property type="term" value="P:response to antibiotic"/>
    <property type="evidence" value="ECO:0007669"/>
    <property type="project" value="UniProtKB-KW"/>
</dbReference>
<feature type="transmembrane region" description="Helical" evidence="6">
    <location>
        <begin position="253"/>
        <end position="273"/>
    </location>
</feature>
<dbReference type="PANTHER" id="PTHR43229:SF2">
    <property type="entry name" value="NODULATION PROTEIN J"/>
    <property type="match status" value="1"/>
</dbReference>
<evidence type="ECO:0000256" key="3">
    <source>
        <dbReference type="ARBA" id="ARBA00022989"/>
    </source>
</evidence>
<keyword evidence="9" id="KW-1185">Reference proteome</keyword>
<feature type="transmembrane region" description="Helical" evidence="6">
    <location>
        <begin position="197"/>
        <end position="218"/>
    </location>
</feature>
<evidence type="ECO:0000259" key="7">
    <source>
        <dbReference type="PROSITE" id="PS51012"/>
    </source>
</evidence>
<dbReference type="PROSITE" id="PS51012">
    <property type="entry name" value="ABC_TM2"/>
    <property type="match status" value="1"/>
</dbReference>
<name>A0A285KX14_9NOCA</name>
<keyword evidence="2 6" id="KW-0812">Transmembrane</keyword>
<sequence>MTVSTVRISPSATTSRLRTLGWVLADAGTIARRDLAHWRRKPGAIVTNVLVFPIMIVLMFGYLLGGAMTVPGGGSYREFLLPGMFAMTMVFGIGATMVAVGADAARGITDRFRSMPVSSSAVVLGRACADMLESAVALAVLLGCGLAIGWHPNNGLADASAAVGLLLLLRFAFLWIGVYLGLLCYGNPEAVTAVRTLEFPIGFLANPFVAIATMPAWLGAVAAWNPLSSTTTAARELFGNPTGNDHTWIAEHAILMAVVWPLVLIAIFLPLSVHRFRRLSR</sequence>
<dbReference type="InterPro" id="IPR047817">
    <property type="entry name" value="ABC2_TM_bact-type"/>
</dbReference>
<dbReference type="PIRSF" id="PIRSF006648">
    <property type="entry name" value="DrrB"/>
    <property type="match status" value="1"/>
</dbReference>
<keyword evidence="3 6" id="KW-1133">Transmembrane helix</keyword>
<dbReference type="RefSeq" id="WP_097243541.1">
    <property type="nucleotide sequence ID" value="NZ_OBEG01000001.1"/>
</dbReference>